<keyword evidence="8" id="KW-1185">Reference proteome</keyword>
<dbReference type="PANTHER" id="PTHR42794:SF1">
    <property type="entry name" value="HEMIN IMPORT ATP-BINDING PROTEIN HMUV"/>
    <property type="match status" value="1"/>
</dbReference>
<dbReference type="Proteomes" id="UP001204746">
    <property type="component" value="Unassembled WGS sequence"/>
</dbReference>
<evidence type="ECO:0000313" key="7">
    <source>
        <dbReference type="EMBL" id="MCQ8187078.1"/>
    </source>
</evidence>
<dbReference type="Pfam" id="PF00392">
    <property type="entry name" value="GntR"/>
    <property type="match status" value="1"/>
</dbReference>
<keyword evidence="1" id="KW-0813">Transport</keyword>
<evidence type="ECO:0000256" key="5">
    <source>
        <dbReference type="ARBA" id="ARBA00023163"/>
    </source>
</evidence>
<name>A0ABT1UQL6_9ACTN</name>
<dbReference type="PANTHER" id="PTHR42794">
    <property type="entry name" value="HEMIN IMPORT ATP-BINDING PROTEIN HMUV"/>
    <property type="match status" value="1"/>
</dbReference>
<dbReference type="InterPro" id="IPR000524">
    <property type="entry name" value="Tscrpt_reg_HTH_GntR"/>
</dbReference>
<sequence length="164" mass="17787">MSATRYLEIAERLSAELAECAHGTRVAGEAEIARRFGVGRAAARAAVQELERRFVVRRTQGAGTFVNRRIDYVISPERQRVNLAAGTVQPPRLLLLDEPVSALDPADREAALELVDSLTGQGVAVLAVFHEMDAIRRLASRVVFVGEGRIARQGAPDQMLEAAA</sequence>
<evidence type="ECO:0000256" key="2">
    <source>
        <dbReference type="ARBA" id="ARBA00022967"/>
    </source>
</evidence>
<accession>A0ABT1UQL6</accession>
<dbReference type="SMART" id="SM00345">
    <property type="entry name" value="HTH_GNTR"/>
    <property type="match status" value="1"/>
</dbReference>
<dbReference type="SUPFAM" id="SSF52540">
    <property type="entry name" value="P-loop containing nucleoside triphosphate hydrolases"/>
    <property type="match status" value="1"/>
</dbReference>
<reference evidence="7 8" key="1">
    <citation type="submission" date="2022-07" db="EMBL/GenBank/DDBJ databases">
        <authorList>
            <person name="Phongsopitanun W."/>
            <person name="Tanasupawat S."/>
        </authorList>
    </citation>
    <scope>NUCLEOTIDE SEQUENCE [LARGE SCALE GENOMIC DNA]</scope>
    <source>
        <strain evidence="7 8">RCU-064</strain>
    </source>
</reference>
<dbReference type="PROSITE" id="PS50949">
    <property type="entry name" value="HTH_GNTR"/>
    <property type="match status" value="1"/>
</dbReference>
<evidence type="ECO:0000313" key="8">
    <source>
        <dbReference type="Proteomes" id="UP001204746"/>
    </source>
</evidence>
<feature type="domain" description="HTH gntR-type" evidence="6">
    <location>
        <begin position="3"/>
        <end position="69"/>
    </location>
</feature>
<gene>
    <name evidence="7" type="ORF">NP777_02185</name>
</gene>
<keyword evidence="5" id="KW-0804">Transcription</keyword>
<dbReference type="Gene3D" id="3.40.50.300">
    <property type="entry name" value="P-loop containing nucleotide triphosphate hydrolases"/>
    <property type="match status" value="1"/>
</dbReference>
<protein>
    <submittedName>
        <fullName evidence="7">GntR family transcriptional regulator</fullName>
    </submittedName>
</protein>
<evidence type="ECO:0000259" key="6">
    <source>
        <dbReference type="PROSITE" id="PS50949"/>
    </source>
</evidence>
<keyword evidence="3" id="KW-0805">Transcription regulation</keyword>
<evidence type="ECO:0000256" key="1">
    <source>
        <dbReference type="ARBA" id="ARBA00022448"/>
    </source>
</evidence>
<keyword evidence="4" id="KW-0238">DNA-binding</keyword>
<comment type="caution">
    <text evidence="7">The sequence shown here is derived from an EMBL/GenBank/DDBJ whole genome shotgun (WGS) entry which is preliminary data.</text>
</comment>
<proteinExistence type="predicted"/>
<dbReference type="InterPro" id="IPR027417">
    <property type="entry name" value="P-loop_NTPase"/>
</dbReference>
<dbReference type="RefSeq" id="WP_256648266.1">
    <property type="nucleotide sequence ID" value="NZ_JANIAA010000001.1"/>
</dbReference>
<keyword evidence="2" id="KW-1278">Translocase</keyword>
<organism evidence="7 8">
    <name type="scientific">Streptomyces rugosispiralis</name>
    <dbReference type="NCBI Taxonomy" id="2967341"/>
    <lineage>
        <taxon>Bacteria</taxon>
        <taxon>Bacillati</taxon>
        <taxon>Actinomycetota</taxon>
        <taxon>Actinomycetes</taxon>
        <taxon>Kitasatosporales</taxon>
        <taxon>Streptomycetaceae</taxon>
        <taxon>Streptomyces</taxon>
    </lineage>
</organism>
<evidence type="ECO:0000256" key="4">
    <source>
        <dbReference type="ARBA" id="ARBA00023125"/>
    </source>
</evidence>
<dbReference type="EMBL" id="JANIAA010000001">
    <property type="protein sequence ID" value="MCQ8187078.1"/>
    <property type="molecule type" value="Genomic_DNA"/>
</dbReference>
<evidence type="ECO:0000256" key="3">
    <source>
        <dbReference type="ARBA" id="ARBA00023015"/>
    </source>
</evidence>